<proteinExistence type="predicted"/>
<keyword evidence="5" id="KW-1185">Reference proteome</keyword>
<evidence type="ECO:0000256" key="1">
    <source>
        <dbReference type="ARBA" id="ARBA00023125"/>
    </source>
</evidence>
<accession>A0A2W2DSU0</accession>
<dbReference type="Pfam" id="PF00440">
    <property type="entry name" value="TetR_N"/>
    <property type="match status" value="1"/>
</dbReference>
<comment type="caution">
    <text evidence="4">The sequence shown here is derived from an EMBL/GenBank/DDBJ whole genome shotgun (WGS) entry which is preliminary data.</text>
</comment>
<dbReference type="InterPro" id="IPR041467">
    <property type="entry name" value="Sco4008_C"/>
</dbReference>
<dbReference type="RefSeq" id="WP_111181459.1">
    <property type="nucleotide sequence ID" value="NZ_POUD01000114.1"/>
</dbReference>
<reference evidence="4 5" key="1">
    <citation type="submission" date="2018-01" db="EMBL/GenBank/DDBJ databases">
        <title>Draft genome sequence of Nonomuraea sp. KC333.</title>
        <authorList>
            <person name="Sahin N."/>
            <person name="Saygin H."/>
            <person name="Ay H."/>
        </authorList>
    </citation>
    <scope>NUCLEOTIDE SEQUENCE [LARGE SCALE GENOMIC DNA]</scope>
    <source>
        <strain evidence="4 5">KC333</strain>
    </source>
</reference>
<feature type="DNA-binding region" description="H-T-H motif" evidence="2">
    <location>
        <begin position="31"/>
        <end position="50"/>
    </location>
</feature>
<dbReference type="AlphaFoldDB" id="A0A2W2DSU0"/>
<dbReference type="EMBL" id="POUD01000114">
    <property type="protein sequence ID" value="PZG15036.1"/>
    <property type="molecule type" value="Genomic_DNA"/>
</dbReference>
<organism evidence="4 5">
    <name type="scientific">Nonomuraea aridisoli</name>
    <dbReference type="NCBI Taxonomy" id="2070368"/>
    <lineage>
        <taxon>Bacteria</taxon>
        <taxon>Bacillati</taxon>
        <taxon>Actinomycetota</taxon>
        <taxon>Actinomycetes</taxon>
        <taxon>Streptosporangiales</taxon>
        <taxon>Streptosporangiaceae</taxon>
        <taxon>Nonomuraea</taxon>
    </lineage>
</organism>
<sequence length="196" mass="21419">MTKAEQSAATKARLLDAAVEEFQQHGLAGGRVDRIAERAGVNKRLIYIYFGDKEGLFDAVIVRDVETMIDVVPITQDDLPGYAVALYDYLEAHPTVGRLLTWRNLEGIKASDIEYDAYRRKVDAVAQAQATLAPGSTHAPADVLALILGLVQSWSQASPALRDLAGADDPARAGQRRHSLREAVTRLITPRRPSDS</sequence>
<evidence type="ECO:0000313" key="4">
    <source>
        <dbReference type="EMBL" id="PZG15036.1"/>
    </source>
</evidence>
<protein>
    <submittedName>
        <fullName evidence="4">TetR family transcriptional regulator</fullName>
    </submittedName>
</protein>
<keyword evidence="1 2" id="KW-0238">DNA-binding</keyword>
<dbReference type="PROSITE" id="PS50977">
    <property type="entry name" value="HTH_TETR_2"/>
    <property type="match status" value="1"/>
</dbReference>
<dbReference type="PRINTS" id="PR00455">
    <property type="entry name" value="HTHTETR"/>
</dbReference>
<evidence type="ECO:0000259" key="3">
    <source>
        <dbReference type="PROSITE" id="PS50977"/>
    </source>
</evidence>
<dbReference type="InterPro" id="IPR001647">
    <property type="entry name" value="HTH_TetR"/>
</dbReference>
<dbReference type="GO" id="GO:0006355">
    <property type="term" value="P:regulation of DNA-templated transcription"/>
    <property type="evidence" value="ECO:0007669"/>
    <property type="project" value="UniProtKB-ARBA"/>
</dbReference>
<dbReference type="InterPro" id="IPR036271">
    <property type="entry name" value="Tet_transcr_reg_TetR-rel_C_sf"/>
</dbReference>
<name>A0A2W2DSU0_9ACTN</name>
<evidence type="ECO:0000256" key="2">
    <source>
        <dbReference type="PROSITE-ProRule" id="PRU00335"/>
    </source>
</evidence>
<dbReference type="PANTHER" id="PTHR30328">
    <property type="entry name" value="TRANSCRIPTIONAL REPRESSOR"/>
    <property type="match status" value="1"/>
</dbReference>
<dbReference type="PANTHER" id="PTHR30328:SF54">
    <property type="entry name" value="HTH-TYPE TRANSCRIPTIONAL REPRESSOR SCO4008"/>
    <property type="match status" value="1"/>
</dbReference>
<dbReference type="SUPFAM" id="SSF46689">
    <property type="entry name" value="Homeodomain-like"/>
    <property type="match status" value="1"/>
</dbReference>
<feature type="domain" description="HTH tetR-type" evidence="3">
    <location>
        <begin position="8"/>
        <end position="68"/>
    </location>
</feature>
<gene>
    <name evidence="4" type="ORF">C1J01_25225</name>
</gene>
<dbReference type="Gene3D" id="1.10.357.10">
    <property type="entry name" value="Tetracycline Repressor, domain 2"/>
    <property type="match status" value="1"/>
</dbReference>
<dbReference type="InterPro" id="IPR009057">
    <property type="entry name" value="Homeodomain-like_sf"/>
</dbReference>
<dbReference type="InterPro" id="IPR050109">
    <property type="entry name" value="HTH-type_TetR-like_transc_reg"/>
</dbReference>
<dbReference type="Pfam" id="PF17926">
    <property type="entry name" value="TetR_C_21"/>
    <property type="match status" value="1"/>
</dbReference>
<dbReference type="Proteomes" id="UP000249304">
    <property type="component" value="Unassembled WGS sequence"/>
</dbReference>
<evidence type="ECO:0000313" key="5">
    <source>
        <dbReference type="Proteomes" id="UP000249304"/>
    </source>
</evidence>
<dbReference type="GO" id="GO:0003677">
    <property type="term" value="F:DNA binding"/>
    <property type="evidence" value="ECO:0007669"/>
    <property type="project" value="UniProtKB-UniRule"/>
</dbReference>
<dbReference type="SUPFAM" id="SSF48498">
    <property type="entry name" value="Tetracyclin repressor-like, C-terminal domain"/>
    <property type="match status" value="1"/>
</dbReference>